<dbReference type="AlphaFoldDB" id="A0A916U9M9"/>
<dbReference type="Proteomes" id="UP000651668">
    <property type="component" value="Unassembled WGS sequence"/>
</dbReference>
<proteinExistence type="inferred from homology"/>
<keyword evidence="5" id="KW-1185">Reference proteome</keyword>
<evidence type="ECO:0000259" key="3">
    <source>
        <dbReference type="Pfam" id="PF07715"/>
    </source>
</evidence>
<dbReference type="EMBL" id="BMIL01000006">
    <property type="protein sequence ID" value="GGC65694.1"/>
    <property type="molecule type" value="Genomic_DNA"/>
</dbReference>
<evidence type="ECO:0000256" key="1">
    <source>
        <dbReference type="ARBA" id="ARBA00022729"/>
    </source>
</evidence>
<keyword evidence="2" id="KW-0813">Transport</keyword>
<comment type="subcellular location">
    <subcellularLocation>
        <location evidence="2">Cell outer membrane</location>
        <topology evidence="2">Multi-pass membrane protein</topology>
    </subcellularLocation>
</comment>
<dbReference type="GO" id="GO:0044718">
    <property type="term" value="P:siderophore transmembrane transport"/>
    <property type="evidence" value="ECO:0007669"/>
    <property type="project" value="TreeGrafter"/>
</dbReference>
<reference evidence="4" key="1">
    <citation type="journal article" date="2014" name="Int. J. Syst. Evol. Microbiol.">
        <title>Complete genome sequence of Corynebacterium casei LMG S-19264T (=DSM 44701T), isolated from a smear-ripened cheese.</title>
        <authorList>
            <consortium name="US DOE Joint Genome Institute (JGI-PGF)"/>
            <person name="Walter F."/>
            <person name="Albersmeier A."/>
            <person name="Kalinowski J."/>
            <person name="Ruckert C."/>
        </authorList>
    </citation>
    <scope>NUCLEOTIDE SEQUENCE</scope>
    <source>
        <strain evidence="4">CGMCC 1.15343</strain>
    </source>
</reference>
<evidence type="ECO:0000313" key="5">
    <source>
        <dbReference type="Proteomes" id="UP000651668"/>
    </source>
</evidence>
<dbReference type="PANTHER" id="PTHR30069:SF29">
    <property type="entry name" value="HEMOGLOBIN AND HEMOGLOBIN-HAPTOGLOBIN-BINDING PROTEIN 1-RELATED"/>
    <property type="match status" value="1"/>
</dbReference>
<gene>
    <name evidence="4" type="ORF">GCM10011387_19120</name>
</gene>
<dbReference type="Gene3D" id="2.60.40.1930">
    <property type="match status" value="1"/>
</dbReference>
<dbReference type="RefSeq" id="WP_188626673.1">
    <property type="nucleotide sequence ID" value="NZ_BMIL01000006.1"/>
</dbReference>
<feature type="domain" description="TonB-dependent receptor plug" evidence="3">
    <location>
        <begin position="576"/>
        <end position="624"/>
    </location>
</feature>
<reference evidence="4" key="2">
    <citation type="submission" date="2020-09" db="EMBL/GenBank/DDBJ databases">
        <authorList>
            <person name="Sun Q."/>
            <person name="Zhou Y."/>
        </authorList>
    </citation>
    <scope>NUCLEOTIDE SEQUENCE</scope>
    <source>
        <strain evidence="4">CGMCC 1.15343</strain>
    </source>
</reference>
<dbReference type="InterPro" id="IPR039426">
    <property type="entry name" value="TonB-dep_rcpt-like"/>
</dbReference>
<name>A0A916U9M9_9SPHI</name>
<dbReference type="InterPro" id="IPR037066">
    <property type="entry name" value="Plug_dom_sf"/>
</dbReference>
<organism evidence="4 5">
    <name type="scientific">Pedobacter quisquiliarum</name>
    <dbReference type="NCBI Taxonomy" id="1834438"/>
    <lineage>
        <taxon>Bacteria</taxon>
        <taxon>Pseudomonadati</taxon>
        <taxon>Bacteroidota</taxon>
        <taxon>Sphingobacteriia</taxon>
        <taxon>Sphingobacteriales</taxon>
        <taxon>Sphingobacteriaceae</taxon>
        <taxon>Pedobacter</taxon>
    </lineage>
</organism>
<keyword evidence="2" id="KW-1134">Transmembrane beta strand</keyword>
<protein>
    <recommendedName>
        <fullName evidence="3">TonB-dependent receptor plug domain-containing protein</fullName>
    </recommendedName>
</protein>
<keyword evidence="2" id="KW-0472">Membrane</keyword>
<keyword evidence="2" id="KW-0998">Cell outer membrane</keyword>
<dbReference type="PANTHER" id="PTHR30069">
    <property type="entry name" value="TONB-DEPENDENT OUTER MEMBRANE RECEPTOR"/>
    <property type="match status" value="1"/>
</dbReference>
<dbReference type="Pfam" id="PF07715">
    <property type="entry name" value="Plug"/>
    <property type="match status" value="1"/>
</dbReference>
<accession>A0A916U9M9</accession>
<evidence type="ECO:0000313" key="4">
    <source>
        <dbReference type="EMBL" id="GGC65694.1"/>
    </source>
</evidence>
<comment type="caution">
    <text evidence="4">The sequence shown here is derived from an EMBL/GenBank/DDBJ whole genome shotgun (WGS) entry which is preliminary data.</text>
</comment>
<keyword evidence="2" id="KW-0812">Transmembrane</keyword>
<dbReference type="GO" id="GO:0015344">
    <property type="term" value="F:siderophore uptake transmembrane transporter activity"/>
    <property type="evidence" value="ECO:0007669"/>
    <property type="project" value="TreeGrafter"/>
</dbReference>
<dbReference type="Gene3D" id="2.170.130.10">
    <property type="entry name" value="TonB-dependent receptor, plug domain"/>
    <property type="match status" value="1"/>
</dbReference>
<keyword evidence="1" id="KW-0732">Signal</keyword>
<dbReference type="GO" id="GO:0009279">
    <property type="term" value="C:cell outer membrane"/>
    <property type="evidence" value="ECO:0007669"/>
    <property type="project" value="UniProtKB-SubCell"/>
</dbReference>
<dbReference type="SUPFAM" id="SSF56935">
    <property type="entry name" value="Porins"/>
    <property type="match status" value="1"/>
</dbReference>
<dbReference type="PROSITE" id="PS52016">
    <property type="entry name" value="TONB_DEPENDENT_REC_3"/>
    <property type="match status" value="1"/>
</dbReference>
<sequence>MMKLRLALKYNQLMLTLPLFFSLLMMSGTVAFGQGNLVSKLKDLKAMIAAHPLEKIHMQTNQPFYSAGDTLWFKSYVIESSSNLPSPASKTLNVMLVGPSGALVQQVKTKVQVGLSSGYLPLPTILDAGAYTLQAFTGGMNEYGAAHHFRRTILVKGATDKAIKHKVASSGSTVRFGNNGAERSAKGYELETVSLEDSIQLKIRYTGTASAGTITILAAQDGVTRYIKRLPRVATNIQLHVPKSSFYTGVVQFTVFDEHDIAVAEQLTFCNHQAFLNITADVKDRYKTQEPLNVKLNVRNAAGLADVSSLAVSVYNVDAFPTDEGDESTIFSELLLTSDLSDVPEQPNEYFLDLPGKLSEDKLQELLKGKRLKRFSWMDKLSRGLPQPVLDEPWISGRVLLGNGKPMIAGEVVLVQDGQEKRVYTTKTDSVGRFAFGEPEFYGTVNFLVSSPVNGAKVFLGTLKNSFLDAQGQASFPRSKVSEGAIGEQAGLKSNDGKAIELQQVQVKGNKTNAVTSSANLNGPGKADVVILAKDLQATHDISTYLINRVNGLKIYQGKVYSREIPEEGQMLSPPPPMLLVVDGTMLNQESYNIDDINPNDVQSIEVLKGASAALYGINGMGGVLVITMKRGRDHSSSSPNGMSDGILSFSRTGFQPPQQCQVKQAEQLRGSIQDKRTVLYWNPNIVSSAEGEAVFEYVNPGYAGKFRLVVEGINGDGQIGRAVYDYEVN</sequence>
<evidence type="ECO:0000256" key="2">
    <source>
        <dbReference type="PROSITE-ProRule" id="PRU01360"/>
    </source>
</evidence>
<dbReference type="InterPro" id="IPR012910">
    <property type="entry name" value="Plug_dom"/>
</dbReference>
<comment type="similarity">
    <text evidence="2">Belongs to the TonB-dependent receptor family.</text>
</comment>